<protein>
    <submittedName>
        <fullName evidence="2">Uncharacterized protein</fullName>
    </submittedName>
</protein>
<feature type="transmembrane region" description="Helical" evidence="1">
    <location>
        <begin position="209"/>
        <end position="230"/>
    </location>
</feature>
<proteinExistence type="predicted"/>
<reference evidence="2" key="1">
    <citation type="submission" date="2017-04" db="EMBL/GenBank/DDBJ databases">
        <title>Population genomics of picophytoplankton unveils novel chromosome hypervariability.</title>
        <authorList>
            <consortium name="DOE Joint Genome Institute"/>
            <person name="Blanc-Mathieu R."/>
            <person name="Krasovec M."/>
            <person name="Hebrard M."/>
            <person name="Yau S."/>
            <person name="Desgranges E."/>
            <person name="Martin J."/>
            <person name="Schackwitz W."/>
            <person name="Kuo A."/>
            <person name="Salin G."/>
            <person name="Donnadieu C."/>
            <person name="Desdevises Y."/>
            <person name="Sanchez-Ferandin S."/>
            <person name="Moreau H."/>
            <person name="Rivals E."/>
            <person name="Grigoriev I.V."/>
            <person name="Grimsley N."/>
            <person name="Eyre-Walker A."/>
            <person name="Piganeau G."/>
        </authorList>
    </citation>
    <scope>NUCLEOTIDE SEQUENCE [LARGE SCALE GENOMIC DNA]</scope>
    <source>
        <strain evidence="2">RCC 1115</strain>
    </source>
</reference>
<gene>
    <name evidence="2" type="ORF">BE221DRAFT_204351</name>
</gene>
<name>A0A1Y5IDH5_OSTTA</name>
<dbReference type="Pfam" id="PF06966">
    <property type="entry name" value="DUF1295"/>
    <property type="match status" value="1"/>
</dbReference>
<organism evidence="2">
    <name type="scientific">Ostreococcus tauri</name>
    <name type="common">Marine green alga</name>
    <dbReference type="NCBI Taxonomy" id="70448"/>
    <lineage>
        <taxon>Eukaryota</taxon>
        <taxon>Viridiplantae</taxon>
        <taxon>Chlorophyta</taxon>
        <taxon>Mamiellophyceae</taxon>
        <taxon>Mamiellales</taxon>
        <taxon>Bathycoccaceae</taxon>
        <taxon>Ostreococcus</taxon>
    </lineage>
</organism>
<feature type="transmembrane region" description="Helical" evidence="1">
    <location>
        <begin position="286"/>
        <end position="304"/>
    </location>
</feature>
<dbReference type="RefSeq" id="XP_003081019.2">
    <property type="nucleotide sequence ID" value="XM_003080971.2"/>
</dbReference>
<evidence type="ECO:0000313" key="2">
    <source>
        <dbReference type="EMBL" id="OUS47660.1"/>
    </source>
</evidence>
<feature type="transmembrane region" description="Helical" evidence="1">
    <location>
        <begin position="261"/>
        <end position="280"/>
    </location>
</feature>
<evidence type="ECO:0000256" key="1">
    <source>
        <dbReference type="SAM" id="Phobius"/>
    </source>
</evidence>
<dbReference type="PANTHER" id="PTHR32251">
    <property type="entry name" value="3-OXO-5-ALPHA-STEROID 4-DEHYDROGENASE"/>
    <property type="match status" value="1"/>
</dbReference>
<keyword evidence="1" id="KW-0472">Membrane</keyword>
<dbReference type="PANTHER" id="PTHR32251:SF15">
    <property type="entry name" value="3-OXO-5-ALPHA-STEROID 4-DEHYDROGENASE (DUF1295)"/>
    <property type="match status" value="1"/>
</dbReference>
<accession>A0A1Y5IDH5</accession>
<sequence length="335" mass="36055">MSARASIIASNARARVVLPRARVARSSRASVVVARSLEVGGANSHRSSHSRASPRGSRASTARALPEMAAVLSSHAALPALWCACFPAVALAYVNPIYSFSVGYGLSVAFAAAFTYHAMLASGAVMSTALAWHIAGGFVYGARLAGFLYYRSVTWDEWKERAKNAPEAGAKGFAKLTAVIALCSALYAMMSSPMLWHAQNVNVVNVAKYGAVISLGLAMEWIGVVLEAIADQQKFNFKATERGKTRWCDEGLYKVCRHPNYLGEILFWVGLYVAGVPAMLTRPITFVPSSLGLLFIVKLMTSAAKRGDKKQAEKYADNAEYKSWVESTCSLVPGN</sequence>
<keyword evidence="1" id="KW-0812">Transmembrane</keyword>
<dbReference type="PROSITE" id="PS50244">
    <property type="entry name" value="S5A_REDUCTASE"/>
    <property type="match status" value="1"/>
</dbReference>
<dbReference type="OMA" id="CYAGAIA"/>
<feature type="transmembrane region" description="Helical" evidence="1">
    <location>
        <begin position="172"/>
        <end position="189"/>
    </location>
</feature>
<dbReference type="AlphaFoldDB" id="A0A1Y5IDH5"/>
<dbReference type="InterPro" id="IPR010721">
    <property type="entry name" value="UstE-like"/>
</dbReference>
<dbReference type="eggNOG" id="KOG4650">
    <property type="taxonomic scope" value="Eukaryota"/>
</dbReference>
<keyword evidence="1" id="KW-1133">Transmembrane helix</keyword>
<dbReference type="Proteomes" id="UP000195557">
    <property type="component" value="Unassembled WGS sequence"/>
</dbReference>
<dbReference type="EMBL" id="KZ155777">
    <property type="protein sequence ID" value="OUS47660.1"/>
    <property type="molecule type" value="Genomic_DNA"/>
</dbReference>
<dbReference type="Gene3D" id="1.20.120.1630">
    <property type="match status" value="1"/>
</dbReference>
<dbReference type="OrthoDB" id="67965at2759"/>
<feature type="transmembrane region" description="Helical" evidence="1">
    <location>
        <begin position="101"/>
        <end position="119"/>
    </location>
</feature>
<dbReference type="KEGG" id="ota:OT_ostta09g00330"/>
<dbReference type="GO" id="GO:0016020">
    <property type="term" value="C:membrane"/>
    <property type="evidence" value="ECO:0007669"/>
    <property type="project" value="TreeGrafter"/>
</dbReference>
<feature type="transmembrane region" description="Helical" evidence="1">
    <location>
        <begin position="131"/>
        <end position="151"/>
    </location>
</feature>